<organism evidence="3 4">
    <name type="scientific">Microbacterium hatanonis</name>
    <dbReference type="NCBI Taxonomy" id="404366"/>
    <lineage>
        <taxon>Bacteria</taxon>
        <taxon>Bacillati</taxon>
        <taxon>Actinomycetota</taxon>
        <taxon>Actinomycetes</taxon>
        <taxon>Micrococcales</taxon>
        <taxon>Microbacteriaceae</taxon>
        <taxon>Microbacterium</taxon>
    </lineage>
</organism>
<evidence type="ECO:0000313" key="4">
    <source>
        <dbReference type="Proteomes" id="UP000321034"/>
    </source>
</evidence>
<dbReference type="Proteomes" id="UP000321034">
    <property type="component" value="Unassembled WGS sequence"/>
</dbReference>
<accession>A0A5C8I163</accession>
<keyword evidence="4" id="KW-1185">Reference proteome</keyword>
<reference evidence="3 4" key="1">
    <citation type="submission" date="2019-08" db="EMBL/GenBank/DDBJ databases">
        <authorList>
            <person name="Dong K."/>
        </authorList>
    </citation>
    <scope>NUCLEOTIDE SEQUENCE [LARGE SCALE GENOMIC DNA]</scope>
    <source>
        <strain evidence="3 4">JCM14558</strain>
    </source>
</reference>
<feature type="region of interest" description="Disordered" evidence="1">
    <location>
        <begin position="178"/>
        <end position="198"/>
    </location>
</feature>
<protein>
    <submittedName>
        <fullName evidence="3">Uncharacterized protein</fullName>
    </submittedName>
</protein>
<keyword evidence="2" id="KW-0472">Membrane</keyword>
<dbReference type="RefSeq" id="WP_147893248.1">
    <property type="nucleotide sequence ID" value="NZ_BAAANR010000001.1"/>
</dbReference>
<sequence>MNTRAARAIRGAVFAGIATITAAAAHTLGGGVAPSPLFCAVLFALAVPAATALASPRPAPWRAALAVGAGQVLFHAAFALVGDIGEGSRTAYAMLGHAHGATSTWTMDAAGVAGADMTLAHLLAAIVTIALVCRGESLLARIAAWVVRRAAVAVPAPPSSAVLRRVDALPTRPRARAVLPPGLGRRGPPTALPVPLAA</sequence>
<feature type="compositionally biased region" description="Low complexity" evidence="1">
    <location>
        <begin position="178"/>
        <end position="189"/>
    </location>
</feature>
<feature type="transmembrane region" description="Helical" evidence="2">
    <location>
        <begin position="35"/>
        <end position="54"/>
    </location>
</feature>
<feature type="transmembrane region" description="Helical" evidence="2">
    <location>
        <begin position="112"/>
        <end position="133"/>
    </location>
</feature>
<proteinExistence type="predicted"/>
<gene>
    <name evidence="3" type="ORF">FVP77_03360</name>
</gene>
<keyword evidence="2" id="KW-0812">Transmembrane</keyword>
<evidence type="ECO:0000256" key="2">
    <source>
        <dbReference type="SAM" id="Phobius"/>
    </source>
</evidence>
<comment type="caution">
    <text evidence="3">The sequence shown here is derived from an EMBL/GenBank/DDBJ whole genome shotgun (WGS) entry which is preliminary data.</text>
</comment>
<dbReference type="EMBL" id="VRSV01000001">
    <property type="protein sequence ID" value="TXK12526.1"/>
    <property type="molecule type" value="Genomic_DNA"/>
</dbReference>
<dbReference type="AlphaFoldDB" id="A0A5C8I163"/>
<feature type="transmembrane region" description="Helical" evidence="2">
    <location>
        <begin position="61"/>
        <end position="81"/>
    </location>
</feature>
<evidence type="ECO:0000313" key="3">
    <source>
        <dbReference type="EMBL" id="TXK12526.1"/>
    </source>
</evidence>
<dbReference type="OrthoDB" id="5125396at2"/>
<name>A0A5C8I163_9MICO</name>
<keyword evidence="2" id="KW-1133">Transmembrane helix</keyword>
<evidence type="ECO:0000256" key="1">
    <source>
        <dbReference type="SAM" id="MobiDB-lite"/>
    </source>
</evidence>